<evidence type="ECO:0000256" key="5">
    <source>
        <dbReference type="ARBA" id="ARBA00022982"/>
    </source>
</evidence>
<dbReference type="PANTHER" id="PTHR43034:SF2">
    <property type="entry name" value="ION-TRANSLOCATING OXIDOREDUCTASE COMPLEX SUBUNIT C"/>
    <property type="match status" value="1"/>
</dbReference>
<evidence type="ECO:0000256" key="1">
    <source>
        <dbReference type="ARBA" id="ARBA00022448"/>
    </source>
</evidence>
<dbReference type="InterPro" id="IPR011538">
    <property type="entry name" value="Nuo51_FMN-bd"/>
</dbReference>
<dbReference type="EMBL" id="CP073587">
    <property type="protein sequence ID" value="QUN07595.1"/>
    <property type="molecule type" value="Genomic_DNA"/>
</dbReference>
<protein>
    <recommendedName>
        <fullName evidence="8">Ion-translocating oxidoreductase complex subunit C</fullName>
        <ecNumber evidence="8">7.-.-.-</ecNumber>
    </recommendedName>
    <alternativeName>
        <fullName evidence="8">Rnf electron transport complex subunit C</fullName>
    </alternativeName>
</protein>
<accession>A0ABX7YZ91</accession>
<feature type="domain" description="4Fe-4S ferredoxin-type" evidence="10">
    <location>
        <begin position="344"/>
        <end position="374"/>
    </location>
</feature>
<evidence type="ECO:0000256" key="7">
    <source>
        <dbReference type="ARBA" id="ARBA00023014"/>
    </source>
</evidence>
<feature type="binding site" evidence="8">
    <location>
        <position position="399"/>
    </location>
    <ligand>
        <name>[4Fe-4S] cluster</name>
        <dbReference type="ChEBI" id="CHEBI:49883"/>
        <label>2</label>
    </ligand>
</feature>
<keyword evidence="8" id="KW-1003">Cell membrane</keyword>
<dbReference type="NCBIfam" id="NF003454">
    <property type="entry name" value="PRK05035.1"/>
    <property type="match status" value="1"/>
</dbReference>
<reference evidence="11 12" key="1">
    <citation type="submission" date="2021-04" db="EMBL/GenBank/DDBJ databases">
        <title>Novel species identification of genus Shewanella.</title>
        <authorList>
            <person name="Liu G."/>
        </authorList>
    </citation>
    <scope>NUCLEOTIDE SEQUENCE [LARGE SCALE GENOMIC DNA]</scope>
    <source>
        <strain evidence="11 12">FJAT-54481</strain>
    </source>
</reference>
<keyword evidence="8" id="KW-1278">Translocase</keyword>
<sequence length="721" mass="76401">MKQLSNNSPIERLPQAQEYLLPLPQVGETAALIVNIGDHVLGGQALTRGISAMYLAVHAPTSGTITAIEPRPSNHPSGLPVLTCVLQADGLNTTVPFIAADATQLTHDQILQRIRDAGIAGMGGAMFPSHIKLNPASKIEQLIINGVECEPYITSDDRLMREHAGGILKGVALMQQLITPKQIIIAIEDNKPEAILSMKKALAASMLAGSCRLQVIPTKYPSGGEKQLIQILTGREVPSGAIPAHLGIVVQNVGTAFAIQQAVYEGKPLLERVITVTGNNVDKPGNYWVAIGTPVRHILEQTGFNTSNAEQVIVGGPMMGYTLPTIDVPVLKGSNCLLLPLATELSSATMERSCIRCGECAQVCPAALLPQQLYWHAKATEYDKAEKFHLQDCIECGCCSYVCPSEIPLVEYYRVAKAAIRKTRDEKLHAEHAKLRFEARTQRLEQEKQDREAKARQAAEKRQATMSGDEKSAVAAALARVKAKQAAKETDALADTVNTAPTTDKQAAVAAAVAQAKAKKAQSDQRNDTSNDASATVVDNKKAAVAAAIARAKAKKAQTDQHNGASNDATATVVDSKKAAVAAAVARAKAKKAAMIASAENPTDRPTTVENTEAATPEKMAADGEDVNNKSSAGNLPETAAIASDTTTADADKKARIAAAVAKAKAKKALAPIEPDTTETPASTPTPTPTPDNDDKKARIAAAVAKAKQKARERAHEQEKN</sequence>
<dbReference type="InterPro" id="IPR026902">
    <property type="entry name" value="RnfC_N"/>
</dbReference>
<feature type="region of interest" description="Disordered" evidence="9">
    <location>
        <begin position="659"/>
        <end position="697"/>
    </location>
</feature>
<name>A0ABX7YZ91_9GAMM</name>
<proteinExistence type="inferred from homology"/>
<feature type="binding site" evidence="8">
    <location>
        <position position="360"/>
    </location>
    <ligand>
        <name>[4Fe-4S] cluster</name>
        <dbReference type="ChEBI" id="CHEBI:49883"/>
        <label>1</label>
    </ligand>
</feature>
<comment type="cofactor">
    <cofactor evidence="8">
        <name>[4Fe-4S] cluster</name>
        <dbReference type="ChEBI" id="CHEBI:49883"/>
    </cofactor>
    <text evidence="8">Binds 2 [4Fe-4S] clusters per subunit.</text>
</comment>
<evidence type="ECO:0000256" key="3">
    <source>
        <dbReference type="ARBA" id="ARBA00022723"/>
    </source>
</evidence>
<feature type="binding site" evidence="8">
    <location>
        <position position="403"/>
    </location>
    <ligand>
        <name>[4Fe-4S] cluster</name>
        <dbReference type="ChEBI" id="CHEBI:49883"/>
        <label>1</label>
    </ligand>
</feature>
<evidence type="ECO:0000256" key="8">
    <source>
        <dbReference type="HAMAP-Rule" id="MF_00461"/>
    </source>
</evidence>
<feature type="region of interest" description="Disordered" evidence="9">
    <location>
        <begin position="617"/>
        <end position="638"/>
    </location>
</feature>
<feature type="binding site" evidence="8">
    <location>
        <position position="393"/>
    </location>
    <ligand>
        <name>[4Fe-4S] cluster</name>
        <dbReference type="ChEBI" id="CHEBI:49883"/>
        <label>2</label>
    </ligand>
</feature>
<dbReference type="SUPFAM" id="SSF46548">
    <property type="entry name" value="alpha-helical ferredoxin"/>
    <property type="match status" value="1"/>
</dbReference>
<dbReference type="Pfam" id="PF12838">
    <property type="entry name" value="Fer4_7"/>
    <property type="match status" value="1"/>
</dbReference>
<comment type="subunit">
    <text evidence="8">The complex is composed of six subunits: RnfA, RnfB, RnfC, RnfD, RnfE and RnfG.</text>
</comment>
<dbReference type="Gene3D" id="3.40.50.11540">
    <property type="entry name" value="NADH-ubiquinone oxidoreductase 51kDa subunit"/>
    <property type="match status" value="1"/>
</dbReference>
<keyword evidence="7 8" id="KW-0411">Iron-sulfur</keyword>
<evidence type="ECO:0000256" key="6">
    <source>
        <dbReference type="ARBA" id="ARBA00023004"/>
    </source>
</evidence>
<evidence type="ECO:0000313" key="12">
    <source>
        <dbReference type="Proteomes" id="UP000679575"/>
    </source>
</evidence>
<feature type="binding site" evidence="8">
    <location>
        <position position="396"/>
    </location>
    <ligand>
        <name>[4Fe-4S] cluster</name>
        <dbReference type="ChEBI" id="CHEBI:49883"/>
        <label>2</label>
    </ligand>
</feature>
<keyword evidence="4 8" id="KW-0677">Repeat</keyword>
<dbReference type="EC" id="7.-.-.-" evidence="8"/>
<evidence type="ECO:0000259" key="10">
    <source>
        <dbReference type="PROSITE" id="PS51379"/>
    </source>
</evidence>
<feature type="compositionally biased region" description="Low complexity" evidence="9">
    <location>
        <begin position="659"/>
        <end position="683"/>
    </location>
</feature>
<feature type="domain" description="4Fe-4S ferredoxin-type" evidence="10">
    <location>
        <begin position="384"/>
        <end position="413"/>
    </location>
</feature>
<evidence type="ECO:0000256" key="4">
    <source>
        <dbReference type="ARBA" id="ARBA00022737"/>
    </source>
</evidence>
<comment type="function">
    <text evidence="8">Part of a membrane-bound complex that couples electron transfer with translocation of ions across the membrane.</text>
</comment>
<keyword evidence="1 8" id="KW-0813">Transport</keyword>
<dbReference type="SUPFAM" id="SSF142019">
    <property type="entry name" value="Nqo1 FMN-binding domain-like"/>
    <property type="match status" value="1"/>
</dbReference>
<comment type="subcellular location">
    <subcellularLocation>
        <location evidence="8">Cell inner membrane</location>
        <topology evidence="8">Peripheral membrane protein</topology>
    </subcellularLocation>
</comment>
<feature type="region of interest" description="Disordered" evidence="9">
    <location>
        <begin position="702"/>
        <end position="721"/>
    </location>
</feature>
<dbReference type="PROSITE" id="PS51379">
    <property type="entry name" value="4FE4S_FER_2"/>
    <property type="match status" value="2"/>
</dbReference>
<keyword evidence="8" id="KW-0997">Cell inner membrane</keyword>
<feature type="compositionally biased region" description="Basic and acidic residues" evidence="9">
    <location>
        <begin position="710"/>
        <end position="721"/>
    </location>
</feature>
<organism evidence="11 12">
    <name type="scientific">Shewanella yunxiaonensis</name>
    <dbReference type="NCBI Taxonomy" id="2829809"/>
    <lineage>
        <taxon>Bacteria</taxon>
        <taxon>Pseudomonadati</taxon>
        <taxon>Pseudomonadota</taxon>
        <taxon>Gammaproteobacteria</taxon>
        <taxon>Alteromonadales</taxon>
        <taxon>Shewanellaceae</taxon>
        <taxon>Shewanella</taxon>
    </lineage>
</organism>
<dbReference type="Pfam" id="PF10531">
    <property type="entry name" value="SLBB"/>
    <property type="match status" value="1"/>
</dbReference>
<feature type="binding site" evidence="8">
    <location>
        <position position="364"/>
    </location>
    <ligand>
        <name>[4Fe-4S] cluster</name>
        <dbReference type="ChEBI" id="CHEBI:49883"/>
        <label>2</label>
    </ligand>
</feature>
<dbReference type="Proteomes" id="UP000679575">
    <property type="component" value="Chromosome"/>
</dbReference>
<keyword evidence="2 8" id="KW-0004">4Fe-4S</keyword>
<keyword evidence="6 8" id="KW-0408">Iron</keyword>
<evidence type="ECO:0000256" key="2">
    <source>
        <dbReference type="ARBA" id="ARBA00022485"/>
    </source>
</evidence>
<evidence type="ECO:0000256" key="9">
    <source>
        <dbReference type="SAM" id="MobiDB-lite"/>
    </source>
</evidence>
<keyword evidence="3 8" id="KW-0479">Metal-binding</keyword>
<dbReference type="InterPro" id="IPR037225">
    <property type="entry name" value="Nuo51_FMN-bd_sf"/>
</dbReference>
<dbReference type="InterPro" id="IPR010208">
    <property type="entry name" value="Ion_transpt_RnfC/RsxC"/>
</dbReference>
<feature type="binding site" evidence="8">
    <location>
        <position position="357"/>
    </location>
    <ligand>
        <name>[4Fe-4S] cluster</name>
        <dbReference type="ChEBI" id="CHEBI:49883"/>
        <label>1</label>
    </ligand>
</feature>
<keyword evidence="8" id="KW-0472">Membrane</keyword>
<gene>
    <name evidence="11" type="primary">rsxC</name>
    <name evidence="8" type="synonym">rnfC</name>
    <name evidence="11" type="ORF">KDN34_09480</name>
</gene>
<dbReference type="HAMAP" id="MF_00461">
    <property type="entry name" value="RsxC_RnfC"/>
    <property type="match status" value="1"/>
</dbReference>
<dbReference type="Gene3D" id="3.30.70.20">
    <property type="match status" value="1"/>
</dbReference>
<keyword evidence="5 8" id="KW-0249">Electron transport</keyword>
<dbReference type="InterPro" id="IPR017900">
    <property type="entry name" value="4Fe4S_Fe_S_CS"/>
</dbReference>
<evidence type="ECO:0000313" key="11">
    <source>
        <dbReference type="EMBL" id="QUN07595.1"/>
    </source>
</evidence>
<dbReference type="NCBIfam" id="TIGR01945">
    <property type="entry name" value="rnfC"/>
    <property type="match status" value="1"/>
</dbReference>
<dbReference type="InterPro" id="IPR017896">
    <property type="entry name" value="4Fe4S_Fe-S-bd"/>
</dbReference>
<dbReference type="Pfam" id="PF01512">
    <property type="entry name" value="Complex1_51K"/>
    <property type="match status" value="1"/>
</dbReference>
<dbReference type="InterPro" id="IPR019554">
    <property type="entry name" value="Soluble_ligand-bd"/>
</dbReference>
<keyword evidence="12" id="KW-1185">Reference proteome</keyword>
<feature type="binding site" evidence="8">
    <location>
        <position position="354"/>
    </location>
    <ligand>
        <name>[4Fe-4S] cluster</name>
        <dbReference type="ChEBI" id="CHEBI:49883"/>
        <label>1</label>
    </ligand>
</feature>
<feature type="region of interest" description="Disordered" evidence="9">
    <location>
        <begin position="439"/>
        <end position="471"/>
    </location>
</feature>
<dbReference type="PROSITE" id="PS00198">
    <property type="entry name" value="4FE4S_FER_1"/>
    <property type="match status" value="1"/>
</dbReference>
<dbReference type="Pfam" id="PF13375">
    <property type="entry name" value="RnfC_N"/>
    <property type="match status" value="1"/>
</dbReference>
<dbReference type="PANTHER" id="PTHR43034">
    <property type="entry name" value="ION-TRANSLOCATING OXIDOREDUCTASE COMPLEX SUBUNIT C"/>
    <property type="match status" value="1"/>
</dbReference>
<comment type="similarity">
    <text evidence="8">Belongs to the 4Fe4S bacterial-type ferredoxin family. RnfC subfamily.</text>
</comment>